<protein>
    <submittedName>
        <fullName evidence="1">Helix-turn-helix-domain containing protein type</fullName>
    </submittedName>
</protein>
<dbReference type="SUPFAM" id="SSF109854">
    <property type="entry name" value="DinB/YfiT-like putative metalloenzymes"/>
    <property type="match status" value="1"/>
</dbReference>
<dbReference type="VEuPathDB" id="FungiDB:F503_02059"/>
<organism evidence="1 2">
    <name type="scientific">Ophiostoma piceae (strain UAMH 11346)</name>
    <name type="common">Sap stain fungus</name>
    <dbReference type="NCBI Taxonomy" id="1262450"/>
    <lineage>
        <taxon>Eukaryota</taxon>
        <taxon>Fungi</taxon>
        <taxon>Dikarya</taxon>
        <taxon>Ascomycota</taxon>
        <taxon>Pezizomycotina</taxon>
        <taxon>Sordariomycetes</taxon>
        <taxon>Sordariomycetidae</taxon>
        <taxon>Ophiostomatales</taxon>
        <taxon>Ophiostomataceae</taxon>
        <taxon>Ophiostoma</taxon>
    </lineage>
</organism>
<dbReference type="PANTHER" id="PTHR36922">
    <property type="entry name" value="BLL2446 PROTEIN"/>
    <property type="match status" value="1"/>
</dbReference>
<sequence length="179" mass="19733">MSTYSAYDVAVPVFTRGLKTFDHVLNKAEAYAKEKGIDADAEFVQARLIEDQLPLVFQVQVASKTVRNYVIHLTGEEVPVFDDNEKTFADLHARIKATQELLKKVTPEVANKRAESESASFNPGGSNPVSIKVKDAVIFQGIPNFIFHLSTGYSILRAKGVPVGKSDFIANFLDIPGFE</sequence>
<dbReference type="HOGENOM" id="CLU_090929_1_0_1"/>
<keyword evidence="2" id="KW-1185">Reference proteome</keyword>
<proteinExistence type="predicted"/>
<dbReference type="OrthoDB" id="3724345at2759"/>
<accession>S3BV88</accession>
<dbReference type="EMBL" id="KE148169">
    <property type="protein sequence ID" value="EPE03321.1"/>
    <property type="molecule type" value="Genomic_DNA"/>
</dbReference>
<dbReference type="Proteomes" id="UP000016923">
    <property type="component" value="Unassembled WGS sequence"/>
</dbReference>
<evidence type="ECO:0000313" key="2">
    <source>
        <dbReference type="Proteomes" id="UP000016923"/>
    </source>
</evidence>
<dbReference type="AlphaFoldDB" id="S3BV88"/>
<name>S3BV88_OPHP1</name>
<dbReference type="STRING" id="1262450.S3BV88"/>
<dbReference type="Gene3D" id="1.20.120.450">
    <property type="entry name" value="dinb family like domain"/>
    <property type="match status" value="1"/>
</dbReference>
<dbReference type="Pfam" id="PF09351">
    <property type="entry name" value="DUF1993"/>
    <property type="match status" value="1"/>
</dbReference>
<gene>
    <name evidence="1" type="ORF">F503_02059</name>
</gene>
<dbReference type="eggNOG" id="ENOG502SRAW">
    <property type="taxonomic scope" value="Eukaryota"/>
</dbReference>
<dbReference type="InterPro" id="IPR034660">
    <property type="entry name" value="DinB/YfiT-like"/>
</dbReference>
<reference evidence="1 2" key="1">
    <citation type="journal article" date="2013" name="BMC Genomics">
        <title>The genome and transcriptome of the pine saprophyte Ophiostoma piceae, and a comparison with the bark beetle-associated pine pathogen Grosmannia clavigera.</title>
        <authorList>
            <person name="Haridas S."/>
            <person name="Wang Y."/>
            <person name="Lim L."/>
            <person name="Massoumi Alamouti S."/>
            <person name="Jackman S."/>
            <person name="Docking R."/>
            <person name="Robertson G."/>
            <person name="Birol I."/>
            <person name="Bohlmann J."/>
            <person name="Breuil C."/>
        </authorList>
    </citation>
    <scope>NUCLEOTIDE SEQUENCE [LARGE SCALE GENOMIC DNA]</scope>
    <source>
        <strain evidence="1 2">UAMH 11346</strain>
    </source>
</reference>
<dbReference type="PANTHER" id="PTHR36922:SF1">
    <property type="entry name" value="DUF1993 DOMAIN-CONTAINING PROTEIN"/>
    <property type="match status" value="1"/>
</dbReference>
<dbReference type="OMA" id="NADEVFP"/>
<dbReference type="InterPro" id="IPR018531">
    <property type="entry name" value="DUF1993"/>
</dbReference>
<evidence type="ECO:0000313" key="1">
    <source>
        <dbReference type="EMBL" id="EPE03321.1"/>
    </source>
</evidence>